<evidence type="ECO:0000256" key="1">
    <source>
        <dbReference type="ARBA" id="ARBA00022801"/>
    </source>
</evidence>
<name>A0AAD8KJL4_TARER</name>
<dbReference type="Gene3D" id="3.20.20.300">
    <property type="entry name" value="Glycoside hydrolase, family 3, N-terminal domain"/>
    <property type="match status" value="1"/>
</dbReference>
<dbReference type="Proteomes" id="UP001229421">
    <property type="component" value="Unassembled WGS sequence"/>
</dbReference>
<dbReference type="InterPro" id="IPR051915">
    <property type="entry name" value="Cellulose_Degrad_GH3"/>
</dbReference>
<dbReference type="GO" id="GO:0008422">
    <property type="term" value="F:beta-glucosidase activity"/>
    <property type="evidence" value="ECO:0007669"/>
    <property type="project" value="TreeGrafter"/>
</dbReference>
<dbReference type="PANTHER" id="PTHR30620:SF100">
    <property type="entry name" value="GLUCAN 1,3-BETA-GLUCOSIDASE"/>
    <property type="match status" value="1"/>
</dbReference>
<evidence type="ECO:0000313" key="3">
    <source>
        <dbReference type="Proteomes" id="UP001229421"/>
    </source>
</evidence>
<organism evidence="2 3">
    <name type="scientific">Tagetes erecta</name>
    <name type="common">African marigold</name>
    <dbReference type="NCBI Taxonomy" id="13708"/>
    <lineage>
        <taxon>Eukaryota</taxon>
        <taxon>Viridiplantae</taxon>
        <taxon>Streptophyta</taxon>
        <taxon>Embryophyta</taxon>
        <taxon>Tracheophyta</taxon>
        <taxon>Spermatophyta</taxon>
        <taxon>Magnoliopsida</taxon>
        <taxon>eudicotyledons</taxon>
        <taxon>Gunneridae</taxon>
        <taxon>Pentapetalae</taxon>
        <taxon>asterids</taxon>
        <taxon>campanulids</taxon>
        <taxon>Asterales</taxon>
        <taxon>Asteraceae</taxon>
        <taxon>Asteroideae</taxon>
        <taxon>Heliantheae alliance</taxon>
        <taxon>Tageteae</taxon>
        <taxon>Tagetes</taxon>
    </lineage>
</organism>
<keyword evidence="3" id="KW-1185">Reference proteome</keyword>
<reference evidence="2" key="1">
    <citation type="journal article" date="2023" name="bioRxiv">
        <title>Improved chromosome-level genome assembly for marigold (Tagetes erecta).</title>
        <authorList>
            <person name="Jiang F."/>
            <person name="Yuan L."/>
            <person name="Wang S."/>
            <person name="Wang H."/>
            <person name="Xu D."/>
            <person name="Wang A."/>
            <person name="Fan W."/>
        </authorList>
    </citation>
    <scope>NUCLEOTIDE SEQUENCE</scope>
    <source>
        <strain evidence="2">WSJ</strain>
        <tissue evidence="2">Leaf</tissue>
    </source>
</reference>
<dbReference type="AlphaFoldDB" id="A0AAD8KJL4"/>
<accession>A0AAD8KJL4</accession>
<proteinExistence type="predicted"/>
<gene>
    <name evidence="2" type="ORF">QVD17_17964</name>
</gene>
<dbReference type="PANTHER" id="PTHR30620">
    <property type="entry name" value="PERIPLASMIC BETA-GLUCOSIDASE-RELATED"/>
    <property type="match status" value="1"/>
</dbReference>
<dbReference type="InterPro" id="IPR036962">
    <property type="entry name" value="Glyco_hydro_3_N_sf"/>
</dbReference>
<sequence length="153" mass="17068">MKVKITGTPKRLCSLFDLTRNSKPDFRLKVLKVQYDYLPVGGALAFAFVLSPQEEHLFCNATAELKMTKLDAPYAPVIIVMCCYWATFAASDTLKYKDPKQPLNVRINDLLNRMTLEEKIGQMIQIDRSVASADVIQKYFIGSILSCGGSVPG</sequence>
<comment type="caution">
    <text evidence="2">The sequence shown here is derived from an EMBL/GenBank/DDBJ whole genome shotgun (WGS) entry which is preliminary data.</text>
</comment>
<evidence type="ECO:0000313" key="2">
    <source>
        <dbReference type="EMBL" id="KAK1422678.1"/>
    </source>
</evidence>
<keyword evidence="1" id="KW-0378">Hydrolase</keyword>
<dbReference type="GO" id="GO:0009251">
    <property type="term" value="P:glucan catabolic process"/>
    <property type="evidence" value="ECO:0007669"/>
    <property type="project" value="TreeGrafter"/>
</dbReference>
<dbReference type="SUPFAM" id="SSF51445">
    <property type="entry name" value="(Trans)glycosidases"/>
    <property type="match status" value="1"/>
</dbReference>
<dbReference type="InterPro" id="IPR017853">
    <property type="entry name" value="GH"/>
</dbReference>
<dbReference type="EMBL" id="JAUHHV010000005">
    <property type="protein sequence ID" value="KAK1422678.1"/>
    <property type="molecule type" value="Genomic_DNA"/>
</dbReference>
<protein>
    <submittedName>
        <fullName evidence="2">Uncharacterized protein</fullName>
    </submittedName>
</protein>